<reference evidence="2" key="1">
    <citation type="submission" date="2010-08" db="EMBL/GenBank/DDBJ databases">
        <title>Genome sequence of Parvularcula bermudensis HTCC2503.</title>
        <authorList>
            <person name="Kang D.-M."/>
            <person name="Oh H.-M."/>
            <person name="Cho J.-C."/>
        </authorList>
    </citation>
    <scope>NUCLEOTIDE SEQUENCE [LARGE SCALE GENOMIC DNA]</scope>
    <source>
        <strain evidence="2">ATCC BAA-594 / HTCC2503 / KCTC 12087</strain>
    </source>
</reference>
<dbReference type="KEGG" id="pbr:PB2503_11434"/>
<dbReference type="AlphaFoldDB" id="E0TCH6"/>
<accession>E0TCH6</accession>
<dbReference type="HOGENOM" id="CLU_1314429_0_0_5"/>
<gene>
    <name evidence="1" type="ordered locus">PB2503_11434</name>
</gene>
<organism evidence="1 2">
    <name type="scientific">Parvularcula bermudensis (strain ATCC BAA-594 / HTCC2503 / KCTC 12087)</name>
    <dbReference type="NCBI Taxonomy" id="314260"/>
    <lineage>
        <taxon>Bacteria</taxon>
        <taxon>Pseudomonadati</taxon>
        <taxon>Pseudomonadota</taxon>
        <taxon>Alphaproteobacteria</taxon>
        <taxon>Parvularculales</taxon>
        <taxon>Parvularculaceae</taxon>
        <taxon>Parvularcula</taxon>
    </lineage>
</organism>
<dbReference type="Proteomes" id="UP000001302">
    <property type="component" value="Chromosome"/>
</dbReference>
<protein>
    <submittedName>
        <fullName evidence="1">Uncharacterized protein</fullName>
    </submittedName>
</protein>
<dbReference type="RefSeq" id="WP_013301306.1">
    <property type="nucleotide sequence ID" value="NC_014414.1"/>
</dbReference>
<name>E0TCH6_PARBH</name>
<keyword evidence="2" id="KW-1185">Reference proteome</keyword>
<reference evidence="1 2" key="2">
    <citation type="journal article" date="2011" name="J. Bacteriol.">
        <title>Complete genome sequence of strain HTCC2503T of Parvularcula bermudensis, the type species of the order "Parvularculales" in the class Alphaproteobacteria.</title>
        <authorList>
            <person name="Oh H.M."/>
            <person name="Kang I."/>
            <person name="Vergin K.L."/>
            <person name="Kang D."/>
            <person name="Rhee K.H."/>
            <person name="Giovannoni S.J."/>
            <person name="Cho J.C."/>
        </authorList>
    </citation>
    <scope>NUCLEOTIDE SEQUENCE [LARGE SCALE GENOMIC DNA]</scope>
    <source>
        <strain evidence="2">ATCC BAA-594 / HTCC2503 / KCTC 12087</strain>
    </source>
</reference>
<dbReference type="EMBL" id="CP002156">
    <property type="protein sequence ID" value="ADM10332.1"/>
    <property type="molecule type" value="Genomic_DNA"/>
</dbReference>
<evidence type="ECO:0000313" key="1">
    <source>
        <dbReference type="EMBL" id="ADM10332.1"/>
    </source>
</evidence>
<evidence type="ECO:0000313" key="2">
    <source>
        <dbReference type="Proteomes" id="UP000001302"/>
    </source>
</evidence>
<proteinExistence type="predicted"/>
<sequence>MTFMPSIQSQKFYRVPYHVIQRGLEAGGFDFNEDGYSNFKVSLNGQLDKPMPSYKSLGAMVRRHDYNKLNTLRPLIAGLNSIDANNLDPESAIVEFSYWIENYEGALRTTGEIVKRRGLTRLSKPRDGRVKHAMAYIEQETGITRQFQNELLKRRRTSHAICDKINACIRDLTGFSVHVTQIGAGSSTDQGPVAPTVAQQTLQLELDLY</sequence>